<feature type="transmembrane region" description="Helical" evidence="7">
    <location>
        <begin position="77"/>
        <end position="99"/>
    </location>
</feature>
<feature type="transmembrane region" description="Helical" evidence="7">
    <location>
        <begin position="358"/>
        <end position="378"/>
    </location>
</feature>
<evidence type="ECO:0000256" key="1">
    <source>
        <dbReference type="ARBA" id="ARBA00004141"/>
    </source>
</evidence>
<feature type="transmembrane region" description="Helical" evidence="7">
    <location>
        <begin position="285"/>
        <end position="303"/>
    </location>
</feature>
<dbReference type="PRINTS" id="PR01035">
    <property type="entry name" value="TCRTETA"/>
</dbReference>
<dbReference type="GO" id="GO:0022821">
    <property type="term" value="F:solute:potassium antiporter activity"/>
    <property type="evidence" value="ECO:0007669"/>
    <property type="project" value="TreeGrafter"/>
</dbReference>
<organism evidence="9 10">
    <name type="scientific">Lithospermum erythrorhizon</name>
    <name type="common">Purple gromwell</name>
    <name type="synonym">Lithospermum officinale var. erythrorhizon</name>
    <dbReference type="NCBI Taxonomy" id="34254"/>
    <lineage>
        <taxon>Eukaryota</taxon>
        <taxon>Viridiplantae</taxon>
        <taxon>Streptophyta</taxon>
        <taxon>Embryophyta</taxon>
        <taxon>Tracheophyta</taxon>
        <taxon>Spermatophyta</taxon>
        <taxon>Magnoliopsida</taxon>
        <taxon>eudicotyledons</taxon>
        <taxon>Gunneridae</taxon>
        <taxon>Pentapetalae</taxon>
        <taxon>asterids</taxon>
        <taxon>lamiids</taxon>
        <taxon>Boraginales</taxon>
        <taxon>Boraginaceae</taxon>
        <taxon>Boraginoideae</taxon>
        <taxon>Lithospermeae</taxon>
        <taxon>Lithospermum</taxon>
    </lineage>
</organism>
<dbReference type="GO" id="GO:0090333">
    <property type="term" value="P:regulation of stomatal closure"/>
    <property type="evidence" value="ECO:0007669"/>
    <property type="project" value="TreeGrafter"/>
</dbReference>
<keyword evidence="10" id="KW-1185">Reference proteome</keyword>
<dbReference type="Proteomes" id="UP001454036">
    <property type="component" value="Unassembled WGS sequence"/>
</dbReference>
<evidence type="ECO:0000256" key="7">
    <source>
        <dbReference type="SAM" id="Phobius"/>
    </source>
</evidence>
<dbReference type="AlphaFoldDB" id="A0AAV3QFB5"/>
<keyword evidence="4 7" id="KW-1133">Transmembrane helix</keyword>
<dbReference type="GO" id="GO:0009705">
    <property type="term" value="C:plant-type vacuole membrane"/>
    <property type="evidence" value="ECO:0007669"/>
    <property type="project" value="TreeGrafter"/>
</dbReference>
<accession>A0AAV3QFB5</accession>
<evidence type="ECO:0000256" key="5">
    <source>
        <dbReference type="ARBA" id="ARBA00023136"/>
    </source>
</evidence>
<name>A0AAV3QFB5_LITER</name>
<gene>
    <name evidence="9" type="ORF">LIER_18328</name>
</gene>
<dbReference type="InterPro" id="IPR020846">
    <property type="entry name" value="MFS_dom"/>
</dbReference>
<dbReference type="PROSITE" id="PS50850">
    <property type="entry name" value="MFS"/>
    <property type="match status" value="1"/>
</dbReference>
<dbReference type="InterPro" id="IPR011701">
    <property type="entry name" value="MFS"/>
</dbReference>
<dbReference type="GO" id="GO:0005886">
    <property type="term" value="C:plasma membrane"/>
    <property type="evidence" value="ECO:0007669"/>
    <property type="project" value="TreeGrafter"/>
</dbReference>
<protein>
    <submittedName>
        <fullName evidence="9">Secondary carrier transporter</fullName>
    </submittedName>
</protein>
<feature type="transmembrane region" description="Helical" evidence="7">
    <location>
        <begin position="111"/>
        <end position="136"/>
    </location>
</feature>
<dbReference type="PANTHER" id="PTHR23504">
    <property type="entry name" value="MAJOR FACILITATOR SUPERFAMILY DOMAIN-CONTAINING PROTEIN 10"/>
    <property type="match status" value="1"/>
</dbReference>
<proteinExistence type="inferred from homology"/>
<dbReference type="Pfam" id="PF07690">
    <property type="entry name" value="MFS_1"/>
    <property type="match status" value="1"/>
</dbReference>
<comment type="similarity">
    <text evidence="6">Belongs to the major facilitator superfamily. Phosphate:H(+) symporter (TC 2.A.1.9) family.</text>
</comment>
<evidence type="ECO:0000256" key="2">
    <source>
        <dbReference type="ARBA" id="ARBA00022448"/>
    </source>
</evidence>
<evidence type="ECO:0000256" key="3">
    <source>
        <dbReference type="ARBA" id="ARBA00022692"/>
    </source>
</evidence>
<feature type="transmembrane region" description="Helical" evidence="7">
    <location>
        <begin position="462"/>
        <end position="484"/>
    </location>
</feature>
<reference evidence="9 10" key="1">
    <citation type="submission" date="2024-01" db="EMBL/GenBank/DDBJ databases">
        <title>The complete chloroplast genome sequence of Lithospermum erythrorhizon: insights into the phylogenetic relationship among Boraginaceae species and the maternal lineages of purple gromwells.</title>
        <authorList>
            <person name="Okada T."/>
            <person name="Watanabe K."/>
        </authorList>
    </citation>
    <scope>NUCLEOTIDE SEQUENCE [LARGE SCALE GENOMIC DNA]</scope>
</reference>
<dbReference type="PANTHER" id="PTHR23504:SF114">
    <property type="entry name" value="PROTEIN ZINC INDUCED FACILITATOR-LIKE 1"/>
    <property type="match status" value="1"/>
</dbReference>
<feature type="domain" description="Major facilitator superfamily (MFS) profile" evidence="8">
    <location>
        <begin position="39"/>
        <end position="487"/>
    </location>
</feature>
<comment type="caution">
    <text evidence="9">The sequence shown here is derived from an EMBL/GenBank/DDBJ whole genome shotgun (WGS) entry which is preliminary data.</text>
</comment>
<feature type="transmembrane region" description="Helical" evidence="7">
    <location>
        <begin position="166"/>
        <end position="190"/>
    </location>
</feature>
<feature type="transmembrane region" description="Helical" evidence="7">
    <location>
        <begin position="323"/>
        <end position="346"/>
    </location>
</feature>
<keyword evidence="3 7" id="KW-0812">Transmembrane</keyword>
<evidence type="ECO:0000259" key="8">
    <source>
        <dbReference type="PROSITE" id="PS50850"/>
    </source>
</evidence>
<sequence>MASLENQEPLLKKSHFHANCPGCEVERMKELQSGFPFKELCTISVVVLASALPISSCFPFLYFMTRDMHIAKIEEDIGYYAGYLGSAYMFGRASTSVFWGVVADKYGRKPVIIIGTLTVVIFNTLFGLSSNFWMAISSRFLLGFFNGLYGPIKAYASEIFRAEHQALGLSSVSTSLGIGLIIGPAIGGFLAQPADKYPSIFSPDSLFGRFPYFLPCLVISLFALAVIIFCFSLPETLHNHELESSISKSESMESLATVSQATDSKKETTKDEHEPTSRWYLFKNWPLMSSIIVFCVVSLHDMAYDEIFSLWAVSPQNFGGLGYTTAVVGVVLAASGLGVLVFQLSLYPVAERNLGPIMVSRICGALTIPLLACYPYIATLSGSVLLAVVISASMVKNVLSTSIITGMFILQNSAVEQHQRGAANGISMTLMSFCKAFGPAGAGAIFSWAQKRQNESILPGDQVVFFILNVIEAIGVVLTFKPFLVQR</sequence>
<dbReference type="Gene3D" id="1.20.1250.20">
    <property type="entry name" value="MFS general substrate transporter like domains"/>
    <property type="match status" value="1"/>
</dbReference>
<evidence type="ECO:0000313" key="10">
    <source>
        <dbReference type="Proteomes" id="UP001454036"/>
    </source>
</evidence>
<feature type="transmembrane region" description="Helical" evidence="7">
    <location>
        <begin position="384"/>
        <end position="410"/>
    </location>
</feature>
<keyword evidence="2" id="KW-0813">Transport</keyword>
<keyword evidence="5 7" id="KW-0472">Membrane</keyword>
<feature type="transmembrane region" description="Helical" evidence="7">
    <location>
        <begin position="210"/>
        <end position="233"/>
    </location>
</feature>
<comment type="subcellular location">
    <subcellularLocation>
        <location evidence="1">Membrane</location>
        <topology evidence="1">Multi-pass membrane protein</topology>
    </subcellularLocation>
</comment>
<evidence type="ECO:0000256" key="4">
    <source>
        <dbReference type="ARBA" id="ARBA00022989"/>
    </source>
</evidence>
<dbReference type="EMBL" id="BAABME010004386">
    <property type="protein sequence ID" value="GAA0162180.1"/>
    <property type="molecule type" value="Genomic_DNA"/>
</dbReference>
<dbReference type="SUPFAM" id="SSF103473">
    <property type="entry name" value="MFS general substrate transporter"/>
    <property type="match status" value="1"/>
</dbReference>
<feature type="transmembrane region" description="Helical" evidence="7">
    <location>
        <begin position="430"/>
        <end position="450"/>
    </location>
</feature>
<feature type="transmembrane region" description="Helical" evidence="7">
    <location>
        <begin position="43"/>
        <end position="65"/>
    </location>
</feature>
<dbReference type="InterPro" id="IPR036259">
    <property type="entry name" value="MFS_trans_sf"/>
</dbReference>
<evidence type="ECO:0000313" key="9">
    <source>
        <dbReference type="EMBL" id="GAA0162180.1"/>
    </source>
</evidence>
<evidence type="ECO:0000256" key="6">
    <source>
        <dbReference type="ARBA" id="ARBA00044504"/>
    </source>
</evidence>
<dbReference type="InterPro" id="IPR001958">
    <property type="entry name" value="Tet-R_TetA/multi-R_MdtG-like"/>
</dbReference>
<dbReference type="CDD" id="cd17330">
    <property type="entry name" value="MFS_SLC46_TetA_like"/>
    <property type="match status" value="1"/>
</dbReference>